<dbReference type="PANTHER" id="PTHR46419:SF2">
    <property type="entry name" value="ADP-RIBOSYLATION FACTOR GTPASE-ACTIVATING PROTEIN AGD5"/>
    <property type="match status" value="1"/>
</dbReference>
<evidence type="ECO:0000313" key="9">
    <source>
        <dbReference type="Proteomes" id="UP000636800"/>
    </source>
</evidence>
<evidence type="ECO:0000256" key="5">
    <source>
        <dbReference type="PROSITE-ProRule" id="PRU00288"/>
    </source>
</evidence>
<dbReference type="InterPro" id="IPR037278">
    <property type="entry name" value="ARFGAP/RecO"/>
</dbReference>
<dbReference type="SUPFAM" id="SSF57863">
    <property type="entry name" value="ArfGap/RecO-like zinc finger"/>
    <property type="match status" value="1"/>
</dbReference>
<dbReference type="PROSITE" id="PS50115">
    <property type="entry name" value="ARFGAP"/>
    <property type="match status" value="1"/>
</dbReference>
<organism evidence="8 9">
    <name type="scientific">Vanilla planifolia</name>
    <name type="common">Vanilla</name>
    <dbReference type="NCBI Taxonomy" id="51239"/>
    <lineage>
        <taxon>Eukaryota</taxon>
        <taxon>Viridiplantae</taxon>
        <taxon>Streptophyta</taxon>
        <taxon>Embryophyta</taxon>
        <taxon>Tracheophyta</taxon>
        <taxon>Spermatophyta</taxon>
        <taxon>Magnoliopsida</taxon>
        <taxon>Liliopsida</taxon>
        <taxon>Asparagales</taxon>
        <taxon>Orchidaceae</taxon>
        <taxon>Vanilloideae</taxon>
        <taxon>Vanilleae</taxon>
        <taxon>Vanilla</taxon>
    </lineage>
</organism>
<dbReference type="AlphaFoldDB" id="A0A835RVU4"/>
<dbReference type="InterPro" id="IPR001164">
    <property type="entry name" value="ArfGAP_dom"/>
</dbReference>
<evidence type="ECO:0000256" key="6">
    <source>
        <dbReference type="SAM" id="MobiDB-lite"/>
    </source>
</evidence>
<dbReference type="OrthoDB" id="602941at2759"/>
<feature type="region of interest" description="Disordered" evidence="6">
    <location>
        <begin position="250"/>
        <end position="283"/>
    </location>
</feature>
<dbReference type="CDD" id="cd08204">
    <property type="entry name" value="ArfGap"/>
    <property type="match status" value="1"/>
</dbReference>
<dbReference type="PANTHER" id="PTHR46419">
    <property type="entry name" value="ADP-RIBOSYLATION FACTOR GTPASE-ACTIVATING PROTEIN AGD5"/>
    <property type="match status" value="1"/>
</dbReference>
<feature type="domain" description="Arf-GAP" evidence="7">
    <location>
        <begin position="16"/>
        <end position="130"/>
    </location>
</feature>
<keyword evidence="1" id="KW-0343">GTPase activation</keyword>
<dbReference type="SMART" id="SM00105">
    <property type="entry name" value="ArfGap"/>
    <property type="match status" value="1"/>
</dbReference>
<feature type="region of interest" description="Disordered" evidence="6">
    <location>
        <begin position="133"/>
        <end position="164"/>
    </location>
</feature>
<evidence type="ECO:0000256" key="2">
    <source>
        <dbReference type="ARBA" id="ARBA00022723"/>
    </source>
</evidence>
<comment type="caution">
    <text evidence="8">The sequence shown here is derived from an EMBL/GenBank/DDBJ whole genome shotgun (WGS) entry which is preliminary data.</text>
</comment>
<dbReference type="Pfam" id="PF01412">
    <property type="entry name" value="ArfGap"/>
    <property type="match status" value="1"/>
</dbReference>
<dbReference type="GO" id="GO:0008270">
    <property type="term" value="F:zinc ion binding"/>
    <property type="evidence" value="ECO:0007669"/>
    <property type="project" value="UniProtKB-KW"/>
</dbReference>
<keyword evidence="4" id="KW-0862">Zinc</keyword>
<protein>
    <recommendedName>
        <fullName evidence="7">Arf-GAP domain-containing protein</fullName>
    </recommendedName>
</protein>
<reference evidence="8 9" key="1">
    <citation type="journal article" date="2020" name="Nat. Food">
        <title>A phased Vanilla planifolia genome enables genetic improvement of flavour and production.</title>
        <authorList>
            <person name="Hasing T."/>
            <person name="Tang H."/>
            <person name="Brym M."/>
            <person name="Khazi F."/>
            <person name="Huang T."/>
            <person name="Chambers A.H."/>
        </authorList>
    </citation>
    <scope>NUCLEOTIDE SEQUENCE [LARGE SCALE GENOMIC DNA]</scope>
    <source>
        <tissue evidence="8">Leaf</tissue>
    </source>
</reference>
<dbReference type="Gene3D" id="1.10.220.150">
    <property type="entry name" value="Arf GTPase activating protein"/>
    <property type="match status" value="1"/>
</dbReference>
<dbReference type="GO" id="GO:0005096">
    <property type="term" value="F:GTPase activator activity"/>
    <property type="evidence" value="ECO:0007669"/>
    <property type="project" value="UniProtKB-KW"/>
</dbReference>
<name>A0A835RVU4_VANPL</name>
<accession>A0A835RVU4</accession>
<evidence type="ECO:0000256" key="4">
    <source>
        <dbReference type="ARBA" id="ARBA00022833"/>
    </source>
</evidence>
<dbReference type="InterPro" id="IPR044520">
    <property type="entry name" value="ARF_GAP_AGD5/15"/>
</dbReference>
<proteinExistence type="predicted"/>
<gene>
    <name evidence="8" type="ORF">HPP92_004181</name>
</gene>
<sequence length="455" mass="49881">MNEKAAVSKELDAKHKKILEGLLKLPENKECADCKAKGPRWASVNLGIFICMQCSGIHRSMGVHISKVRSTALDTWLPEQITFIQSMGNQKANDFWEAELPPNYDRVGIENFIRAKYEERRWVPKNALSSTPQLSLEDLSGDAGQKELSNNAASREMKNSHPENAKTSLTVIPRLPGPVSSGTKVKAEPVIVQDDTQKCAIAIAASASLPSKVEHATDLFDMLSLEEPSSTMQKASCVEDTEWANFQYASETSNKDPNGEVAEEESSHVNKDVTTVASETDSKPEPAAAFEDLFNVSPSTTELSDIKKPKENIKDDIMSLFDKSKMASPYAIHQHQLLYFSQQQALHIAYEKEGGLSQSFPGMVYNQVVTDAVASNVESAVPNWLSHTNQIPWTIPLAGQHDAKSNQNGIAAESTVSNGSSTSMSTASFTSSTINIHQGSDYDFSSLTKDMFSKR</sequence>
<evidence type="ECO:0000313" key="8">
    <source>
        <dbReference type="EMBL" id="KAG0499490.1"/>
    </source>
</evidence>
<keyword evidence="2" id="KW-0479">Metal-binding</keyword>
<evidence type="ECO:0000259" key="7">
    <source>
        <dbReference type="PROSITE" id="PS50115"/>
    </source>
</evidence>
<dbReference type="EMBL" id="JADCNL010000001">
    <property type="protein sequence ID" value="KAG0499490.1"/>
    <property type="molecule type" value="Genomic_DNA"/>
</dbReference>
<keyword evidence="9" id="KW-1185">Reference proteome</keyword>
<evidence type="ECO:0000256" key="3">
    <source>
        <dbReference type="ARBA" id="ARBA00022771"/>
    </source>
</evidence>
<evidence type="ECO:0000256" key="1">
    <source>
        <dbReference type="ARBA" id="ARBA00022468"/>
    </source>
</evidence>
<feature type="compositionally biased region" description="Basic and acidic residues" evidence="6">
    <location>
        <begin position="155"/>
        <end position="164"/>
    </location>
</feature>
<dbReference type="PRINTS" id="PR00405">
    <property type="entry name" value="REVINTRACTNG"/>
</dbReference>
<dbReference type="FunFam" id="1.10.220.150:FF:000009">
    <property type="entry name" value="stromal membrane-associated protein 1 isoform X1"/>
    <property type="match status" value="1"/>
</dbReference>
<keyword evidence="3 5" id="KW-0863">Zinc-finger</keyword>
<dbReference type="InterPro" id="IPR038508">
    <property type="entry name" value="ArfGAP_dom_sf"/>
</dbReference>
<dbReference type="Proteomes" id="UP000636800">
    <property type="component" value="Chromosome 1"/>
</dbReference>